<dbReference type="EMBL" id="JANBUN010001464">
    <property type="protein sequence ID" value="KAJ2798026.1"/>
    <property type="molecule type" value="Genomic_DNA"/>
</dbReference>
<comment type="caution">
    <text evidence="1">The sequence shown here is derived from an EMBL/GenBank/DDBJ whole genome shotgun (WGS) entry which is preliminary data.</text>
</comment>
<keyword evidence="1" id="KW-0378">Hydrolase</keyword>
<feature type="non-terminal residue" evidence="1">
    <location>
        <position position="471"/>
    </location>
</feature>
<evidence type="ECO:0000313" key="2">
    <source>
        <dbReference type="Proteomes" id="UP001140087"/>
    </source>
</evidence>
<protein>
    <submittedName>
        <fullName evidence="1">Cysteine protease</fullName>
    </submittedName>
</protein>
<evidence type="ECO:0000313" key="1">
    <source>
        <dbReference type="EMBL" id="KAJ2798026.1"/>
    </source>
</evidence>
<accession>A0ACC1KZ74</accession>
<reference evidence="1" key="1">
    <citation type="submission" date="2022-07" db="EMBL/GenBank/DDBJ databases">
        <title>Phylogenomic reconstructions and comparative analyses of Kickxellomycotina fungi.</title>
        <authorList>
            <person name="Reynolds N.K."/>
            <person name="Stajich J.E."/>
            <person name="Barry K."/>
            <person name="Grigoriev I.V."/>
            <person name="Crous P."/>
            <person name="Smith M.E."/>
        </authorList>
    </citation>
    <scope>NUCLEOTIDE SEQUENCE</scope>
    <source>
        <strain evidence="1">BCRC 34780</strain>
    </source>
</reference>
<gene>
    <name evidence="1" type="primary">RIM13_1</name>
    <name evidence="1" type="ORF">H4R21_004088</name>
</gene>
<keyword evidence="2" id="KW-1185">Reference proteome</keyword>
<dbReference type="Proteomes" id="UP001140087">
    <property type="component" value="Unassembled WGS sequence"/>
</dbReference>
<keyword evidence="1" id="KW-0645">Protease</keyword>
<proteinExistence type="predicted"/>
<sequence>MASTNVALVAKTKELIGEAVAADAQGRHADALGHYNSALKSVAELRGECSGQQRAALDAKYCEYLVRAGQLLRQLAGNAAHHADLDKAGAALHEARVQHACGNMGAALSLYAGSIGRYQKILRLEKAAPADRPWCRELRRFATLCLTEAERAKATGSGAPAAPLELVPPDQALQHKLSGLSLGASTPAAGEGLLAPIAAQRRPSGSPGGTDSPRSSTSGCAGSSPGPSPRDSTRDSPRAGSSPAADSLGGSMADRLTAEEADVVRTTSHVNGLTFLPWVDNDSSEKFGQREAFTDKDGLLMLSAKQQRKLGRWQRASQLYADPPIFGHPGCAHIVQETVTDCSFVAALCVSLEYERRFGRQLITQHVFPRGRAGRPVFNPAGKYMAKLFVNGLWRRVIIDDLLPVAESGRLLCTYSTMDDIGQSLLEKAFLKVMGGYDFPGSNSSTDLHVLTGWIPEHVFVQDQAFDADQT</sequence>
<name>A0ACC1KZ74_9FUNG</name>
<organism evidence="1 2">
    <name type="scientific">Coemansia helicoidea</name>
    <dbReference type="NCBI Taxonomy" id="1286919"/>
    <lineage>
        <taxon>Eukaryota</taxon>
        <taxon>Fungi</taxon>
        <taxon>Fungi incertae sedis</taxon>
        <taxon>Zoopagomycota</taxon>
        <taxon>Kickxellomycotina</taxon>
        <taxon>Kickxellomycetes</taxon>
        <taxon>Kickxellales</taxon>
        <taxon>Kickxellaceae</taxon>
        <taxon>Coemansia</taxon>
    </lineage>
</organism>